<dbReference type="PANTHER" id="PTHR37984:SF15">
    <property type="entry name" value="INTEGRASE CATALYTIC DOMAIN-CONTAINING PROTEIN"/>
    <property type="match status" value="1"/>
</dbReference>
<dbReference type="PANTHER" id="PTHR37984">
    <property type="entry name" value="PROTEIN CBG26694"/>
    <property type="match status" value="1"/>
</dbReference>
<dbReference type="InterPro" id="IPR036397">
    <property type="entry name" value="RNaseH_sf"/>
</dbReference>
<keyword evidence="3" id="KW-1185">Reference proteome</keyword>
<sequence>MSGKPIAACNTTKYIFTKAVESATVEATAKFMTEIVSNWGCFRNFSSDRGTHFRNNLISDICSNLGIKQTLSTSYSPQTQGLVEKINGVLT</sequence>
<dbReference type="PROSITE" id="PS50994">
    <property type="entry name" value="INTEGRASE"/>
    <property type="match status" value="1"/>
</dbReference>
<protein>
    <submittedName>
        <fullName evidence="2">Transposon Ty3-I Gag-Pol polyprotein</fullName>
    </submittedName>
</protein>
<dbReference type="Gene3D" id="3.30.420.10">
    <property type="entry name" value="Ribonuclease H-like superfamily/Ribonuclease H"/>
    <property type="match status" value="1"/>
</dbReference>
<dbReference type="GO" id="GO:0003676">
    <property type="term" value="F:nucleic acid binding"/>
    <property type="evidence" value="ECO:0007669"/>
    <property type="project" value="InterPro"/>
</dbReference>
<dbReference type="SUPFAM" id="SSF53098">
    <property type="entry name" value="Ribonuclease H-like"/>
    <property type="match status" value="1"/>
</dbReference>
<dbReference type="GO" id="GO:0015074">
    <property type="term" value="P:DNA integration"/>
    <property type="evidence" value="ECO:0007669"/>
    <property type="project" value="InterPro"/>
</dbReference>
<dbReference type="InterPro" id="IPR012337">
    <property type="entry name" value="RNaseH-like_sf"/>
</dbReference>
<reference evidence="2 3" key="1">
    <citation type="submission" date="2019-08" db="EMBL/GenBank/DDBJ databases">
        <title>Whole genome of Aphis craccivora.</title>
        <authorList>
            <person name="Voronova N.V."/>
            <person name="Shulinski R.S."/>
            <person name="Bandarenka Y.V."/>
            <person name="Zhorov D.G."/>
            <person name="Warner D."/>
        </authorList>
    </citation>
    <scope>NUCLEOTIDE SEQUENCE [LARGE SCALE GENOMIC DNA]</scope>
    <source>
        <strain evidence="2">180601</strain>
        <tissue evidence="2">Whole Body</tissue>
    </source>
</reference>
<dbReference type="InterPro" id="IPR001584">
    <property type="entry name" value="Integrase_cat-core"/>
</dbReference>
<gene>
    <name evidence="2" type="ORF">FWK35_00037203</name>
</gene>
<dbReference type="Proteomes" id="UP000478052">
    <property type="component" value="Unassembled WGS sequence"/>
</dbReference>
<dbReference type="OrthoDB" id="6618089at2759"/>
<proteinExistence type="predicted"/>
<organism evidence="2 3">
    <name type="scientific">Aphis craccivora</name>
    <name type="common">Cowpea aphid</name>
    <dbReference type="NCBI Taxonomy" id="307492"/>
    <lineage>
        <taxon>Eukaryota</taxon>
        <taxon>Metazoa</taxon>
        <taxon>Ecdysozoa</taxon>
        <taxon>Arthropoda</taxon>
        <taxon>Hexapoda</taxon>
        <taxon>Insecta</taxon>
        <taxon>Pterygota</taxon>
        <taxon>Neoptera</taxon>
        <taxon>Paraneoptera</taxon>
        <taxon>Hemiptera</taxon>
        <taxon>Sternorrhyncha</taxon>
        <taxon>Aphidomorpha</taxon>
        <taxon>Aphidoidea</taxon>
        <taxon>Aphididae</taxon>
        <taxon>Aphidini</taxon>
        <taxon>Aphis</taxon>
        <taxon>Aphis</taxon>
    </lineage>
</organism>
<evidence type="ECO:0000259" key="1">
    <source>
        <dbReference type="PROSITE" id="PS50994"/>
    </source>
</evidence>
<dbReference type="EMBL" id="VUJU01016290">
    <property type="protein sequence ID" value="KAF0689608.1"/>
    <property type="molecule type" value="Genomic_DNA"/>
</dbReference>
<dbReference type="AlphaFoldDB" id="A0A6G0VJC9"/>
<comment type="caution">
    <text evidence="2">The sequence shown here is derived from an EMBL/GenBank/DDBJ whole genome shotgun (WGS) entry which is preliminary data.</text>
</comment>
<feature type="domain" description="Integrase catalytic" evidence="1">
    <location>
        <begin position="1"/>
        <end position="91"/>
    </location>
</feature>
<evidence type="ECO:0000313" key="3">
    <source>
        <dbReference type="Proteomes" id="UP000478052"/>
    </source>
</evidence>
<evidence type="ECO:0000313" key="2">
    <source>
        <dbReference type="EMBL" id="KAF0689608.1"/>
    </source>
</evidence>
<dbReference type="InterPro" id="IPR050951">
    <property type="entry name" value="Retrovirus_Pol_polyprotein"/>
</dbReference>
<feature type="non-terminal residue" evidence="2">
    <location>
        <position position="91"/>
    </location>
</feature>
<name>A0A6G0VJC9_APHCR</name>
<accession>A0A6G0VJC9</accession>